<gene>
    <name evidence="2" type="ordered locus">DNO_0512</name>
</gene>
<accession>A5EVM9</accession>
<sequence>MPSELPLLTFVRNYFPDTVKIEPLRGDASMRRYYRGVQNEPPRSFIVMDSSADRACFARFVHLTAQLHRCEIAVPTIYHHDMNAGWLLSSDDGVCLEHNVSRQPQFWLEKLATLLHQWQEKTKPLQKIVPPHDDALIREELSRFDLWFVPQFMPEEQPEKWQNEFALIAQKLIDQPQVTIHRDFHSRNLLFQKGIITIIDYQDALSGALCYDLVSLTRDVYQDYPVSVASALEMQFQKLFAPQQNPQKWRYDCHITALQRHLKILGLFVRLAKRDGKRDYLPYLARTWALALDEVNFLAADLPILAATLTSYNRRVREQLIQFNHESNDSSRGAR</sequence>
<reference evidence="2 3" key="1">
    <citation type="journal article" date="2007" name="Nat. Biotechnol.">
        <title>Genome sequence and identification of candidate vaccine antigens from the animal pathogen Dichelobacter nodosus.</title>
        <authorList>
            <person name="Myers G.S."/>
            <person name="Parker D."/>
            <person name="Al-Hasani K."/>
            <person name="Kennan R.M."/>
            <person name="Seemann T."/>
            <person name="Ren Q."/>
            <person name="Badger J.H."/>
            <person name="Selengut J.D."/>
            <person name="Deboy R.T."/>
            <person name="Tettelin H."/>
            <person name="Boyce J.D."/>
            <person name="McCarl V.P."/>
            <person name="Han X."/>
            <person name="Nelson W.C."/>
            <person name="Madupu R."/>
            <person name="Mohamoud Y."/>
            <person name="Holley T."/>
            <person name="Fedorova N."/>
            <person name="Khouri H."/>
            <person name="Bottomley S.P."/>
            <person name="Whittington R.J."/>
            <person name="Adler B."/>
            <person name="Songer J.G."/>
            <person name="Rood J.I."/>
            <person name="Paulsen I.T."/>
        </authorList>
    </citation>
    <scope>NUCLEOTIDE SEQUENCE [LARGE SCALE GENOMIC DNA]</scope>
    <source>
        <strain evidence="2 3">VCS1703A</strain>
    </source>
</reference>
<dbReference type="InterPro" id="IPR002575">
    <property type="entry name" value="Aminoglycoside_PTrfase"/>
</dbReference>
<name>A5EVM9_DICNV</name>
<evidence type="ECO:0000259" key="1">
    <source>
        <dbReference type="Pfam" id="PF01636"/>
    </source>
</evidence>
<organism evidence="2 3">
    <name type="scientific">Dichelobacter nodosus (strain VCS1703A)</name>
    <dbReference type="NCBI Taxonomy" id="246195"/>
    <lineage>
        <taxon>Bacteria</taxon>
        <taxon>Pseudomonadati</taxon>
        <taxon>Pseudomonadota</taxon>
        <taxon>Gammaproteobacteria</taxon>
        <taxon>Cardiobacteriales</taxon>
        <taxon>Cardiobacteriaceae</taxon>
        <taxon>Dichelobacter</taxon>
    </lineage>
</organism>
<dbReference type="eggNOG" id="COG3178">
    <property type="taxonomic scope" value="Bacteria"/>
</dbReference>
<dbReference type="AlphaFoldDB" id="A5EVM9"/>
<keyword evidence="3" id="KW-1185">Reference proteome</keyword>
<dbReference type="Proteomes" id="UP000000248">
    <property type="component" value="Chromosome"/>
</dbReference>
<evidence type="ECO:0000313" key="2">
    <source>
        <dbReference type="EMBL" id="ABQ13210.1"/>
    </source>
</evidence>
<dbReference type="SUPFAM" id="SSF56112">
    <property type="entry name" value="Protein kinase-like (PK-like)"/>
    <property type="match status" value="1"/>
</dbReference>
<dbReference type="EMBL" id="CP000513">
    <property type="protein sequence ID" value="ABQ13210.1"/>
    <property type="molecule type" value="Genomic_DNA"/>
</dbReference>
<feature type="domain" description="Aminoglycoside phosphotransferase" evidence="1">
    <location>
        <begin position="20"/>
        <end position="236"/>
    </location>
</feature>
<dbReference type="Gene3D" id="3.90.1200.10">
    <property type="match status" value="1"/>
</dbReference>
<proteinExistence type="predicted"/>
<dbReference type="Pfam" id="PF01636">
    <property type="entry name" value="APH"/>
    <property type="match status" value="1"/>
</dbReference>
<dbReference type="Gene3D" id="3.30.200.20">
    <property type="entry name" value="Phosphorylase Kinase, domain 1"/>
    <property type="match status" value="1"/>
</dbReference>
<dbReference type="HOGENOM" id="CLU_021467_1_0_6"/>
<protein>
    <recommendedName>
        <fullName evidence="1">Aminoglycoside phosphotransferase domain-containing protein</fullName>
    </recommendedName>
</protein>
<dbReference type="OrthoDB" id="9809275at2"/>
<dbReference type="InterPro" id="IPR011009">
    <property type="entry name" value="Kinase-like_dom_sf"/>
</dbReference>
<evidence type="ECO:0000313" key="3">
    <source>
        <dbReference type="Proteomes" id="UP000000248"/>
    </source>
</evidence>
<dbReference type="STRING" id="246195.DNO_0512"/>
<dbReference type="RefSeq" id="WP_012030847.1">
    <property type="nucleotide sequence ID" value="NC_009446.1"/>
</dbReference>
<dbReference type="KEGG" id="dno:DNO_0512"/>